<dbReference type="EMBL" id="BGPR01007448">
    <property type="protein sequence ID" value="GBN26938.1"/>
    <property type="molecule type" value="Genomic_DNA"/>
</dbReference>
<evidence type="ECO:0000313" key="1">
    <source>
        <dbReference type="EMBL" id="GBN26938.1"/>
    </source>
</evidence>
<accession>A0A4Y2MIF7</accession>
<gene>
    <name evidence="1" type="ORF">AVEN_32684_1</name>
</gene>
<evidence type="ECO:0000313" key="2">
    <source>
        <dbReference type="Proteomes" id="UP000499080"/>
    </source>
</evidence>
<protein>
    <submittedName>
        <fullName evidence="1">Uncharacterized protein</fullName>
    </submittedName>
</protein>
<sequence>MYYFSSGREKLYCLEVSVTSVDMTVEPSVDGVEVSSLTVEETVVSSLVVEEAVASTHLLTVLRPSLTFCNINQALSNQLSIYLCTDQYHSGSVLCQNNLLAISNVNFFR</sequence>
<keyword evidence="2" id="KW-1185">Reference proteome</keyword>
<organism evidence="1 2">
    <name type="scientific">Araneus ventricosus</name>
    <name type="common">Orbweaver spider</name>
    <name type="synonym">Epeira ventricosa</name>
    <dbReference type="NCBI Taxonomy" id="182803"/>
    <lineage>
        <taxon>Eukaryota</taxon>
        <taxon>Metazoa</taxon>
        <taxon>Ecdysozoa</taxon>
        <taxon>Arthropoda</taxon>
        <taxon>Chelicerata</taxon>
        <taxon>Arachnida</taxon>
        <taxon>Araneae</taxon>
        <taxon>Araneomorphae</taxon>
        <taxon>Entelegynae</taxon>
        <taxon>Araneoidea</taxon>
        <taxon>Araneidae</taxon>
        <taxon>Araneus</taxon>
    </lineage>
</organism>
<dbReference type="AlphaFoldDB" id="A0A4Y2MIF7"/>
<comment type="caution">
    <text evidence="1">The sequence shown here is derived from an EMBL/GenBank/DDBJ whole genome shotgun (WGS) entry which is preliminary data.</text>
</comment>
<name>A0A4Y2MIF7_ARAVE</name>
<dbReference type="Proteomes" id="UP000499080">
    <property type="component" value="Unassembled WGS sequence"/>
</dbReference>
<proteinExistence type="predicted"/>
<reference evidence="1 2" key="1">
    <citation type="journal article" date="2019" name="Sci. Rep.">
        <title>Orb-weaving spider Araneus ventricosus genome elucidates the spidroin gene catalogue.</title>
        <authorList>
            <person name="Kono N."/>
            <person name="Nakamura H."/>
            <person name="Ohtoshi R."/>
            <person name="Moran D.A.P."/>
            <person name="Shinohara A."/>
            <person name="Yoshida Y."/>
            <person name="Fujiwara M."/>
            <person name="Mori M."/>
            <person name="Tomita M."/>
            <person name="Arakawa K."/>
        </authorList>
    </citation>
    <scope>NUCLEOTIDE SEQUENCE [LARGE SCALE GENOMIC DNA]</scope>
</reference>